<keyword evidence="5" id="KW-0378">Hydrolase</keyword>
<organism evidence="11 12">
    <name type="scientific">Linnemannia gamsii</name>
    <dbReference type="NCBI Taxonomy" id="64522"/>
    <lineage>
        <taxon>Eukaryota</taxon>
        <taxon>Fungi</taxon>
        <taxon>Fungi incertae sedis</taxon>
        <taxon>Mucoromycota</taxon>
        <taxon>Mortierellomycotina</taxon>
        <taxon>Mortierellomycetes</taxon>
        <taxon>Mortierellales</taxon>
        <taxon>Mortierellaceae</taxon>
        <taxon>Linnemannia</taxon>
    </lineage>
</organism>
<dbReference type="CDD" id="cd08662">
    <property type="entry name" value="M13"/>
    <property type="match status" value="1"/>
</dbReference>
<dbReference type="InterPro" id="IPR008753">
    <property type="entry name" value="Peptidase_M13_N"/>
</dbReference>
<sequence>MVAAKIQLLMAIGVALSVVQAGPVDNSNGGNRPVLNNKAICTTQECVVTAAGILNDMDHSADPCQDFNQFTCGGFDENNEIPSGLGRIGYIELLRKANNRIIRSIVDVSHGKSPKPAPGDVASQANLKKLQDLFASCMDEPSILKSGRKPLVDSLQIITQSLPASDAPASKAILSKALGQMMKSGVQYSPLMQLTVEAAVDDPLANEIIVYEYGLGLDLPADYKNAELVRKYTELASMMFQIALGEEDVVNRAQPLTEKDVEKKWVDVTKEVVGFESELAGIRTPTDELYDPSQYNNPRTVEQLNGLTPSMIDWSILLPEALPAGVNYTRPIIATSLPFLTKLDALLQKTPARTLQHYFSWVAIQKIGTHLATPYSQPLDDLYTARTGTPIDAQAERWKSCASAVEATLGQMAGHYYVEEAFKGKSREEVIKLIDNIILSYEKTFPTLSWLDKITREGALKKLKAIVKTVGYSTVYPDVASSVSLEEFYKGFTVESGDYIGNRLRHASWAYEKSFEKLDMRTDRLTMDYMFPSHVNAYFHSSFNTINFPAGILQGVFFGVNYPEYVNYGGIGVVAGHEIGWWTNETSQAFKDKSQCFVEQYGNFTVLGPDGKQHNLNGQLTLGENLADNGGLKMAFKIWQSRFKSDSYGRK</sequence>
<evidence type="ECO:0000313" key="12">
    <source>
        <dbReference type="Proteomes" id="UP001194696"/>
    </source>
</evidence>
<keyword evidence="4" id="KW-0479">Metal-binding</keyword>
<feature type="signal peptide" evidence="8">
    <location>
        <begin position="1"/>
        <end position="21"/>
    </location>
</feature>
<evidence type="ECO:0000313" key="11">
    <source>
        <dbReference type="EMBL" id="KAG0294782.1"/>
    </source>
</evidence>
<evidence type="ECO:0000256" key="3">
    <source>
        <dbReference type="ARBA" id="ARBA00022670"/>
    </source>
</evidence>
<feature type="domain" description="Peptidase M13 C-terminal" evidence="9">
    <location>
        <begin position="536"/>
        <end position="641"/>
    </location>
</feature>
<dbReference type="InterPro" id="IPR042089">
    <property type="entry name" value="Peptidase_M13_dom_2"/>
</dbReference>
<name>A0ABQ7KAS2_9FUNG</name>
<evidence type="ECO:0000259" key="9">
    <source>
        <dbReference type="Pfam" id="PF01431"/>
    </source>
</evidence>
<evidence type="ECO:0000256" key="1">
    <source>
        <dbReference type="ARBA" id="ARBA00001947"/>
    </source>
</evidence>
<evidence type="ECO:0000259" key="10">
    <source>
        <dbReference type="Pfam" id="PF05649"/>
    </source>
</evidence>
<evidence type="ECO:0000256" key="7">
    <source>
        <dbReference type="ARBA" id="ARBA00023049"/>
    </source>
</evidence>
<dbReference type="Gene3D" id="3.40.390.10">
    <property type="entry name" value="Collagenase (Catalytic Domain)"/>
    <property type="match status" value="1"/>
</dbReference>
<dbReference type="Pfam" id="PF01431">
    <property type="entry name" value="Peptidase_M13"/>
    <property type="match status" value="1"/>
</dbReference>
<keyword evidence="8" id="KW-0732">Signal</keyword>
<dbReference type="SUPFAM" id="SSF55486">
    <property type="entry name" value="Metalloproteases ('zincins'), catalytic domain"/>
    <property type="match status" value="1"/>
</dbReference>
<evidence type="ECO:0000256" key="2">
    <source>
        <dbReference type="ARBA" id="ARBA00007357"/>
    </source>
</evidence>
<comment type="caution">
    <text evidence="11">The sequence shown here is derived from an EMBL/GenBank/DDBJ whole genome shotgun (WGS) entry which is preliminary data.</text>
</comment>
<dbReference type="Gene3D" id="1.10.1380.10">
    <property type="entry name" value="Neutral endopeptidase , domain2"/>
    <property type="match status" value="1"/>
</dbReference>
<dbReference type="Proteomes" id="UP001194696">
    <property type="component" value="Unassembled WGS sequence"/>
</dbReference>
<dbReference type="InterPro" id="IPR000718">
    <property type="entry name" value="Peptidase_M13"/>
</dbReference>
<dbReference type="PANTHER" id="PTHR11733:SF167">
    <property type="entry name" value="FI17812P1-RELATED"/>
    <property type="match status" value="1"/>
</dbReference>
<keyword evidence="7" id="KW-0482">Metalloprotease</keyword>
<evidence type="ECO:0000256" key="8">
    <source>
        <dbReference type="SAM" id="SignalP"/>
    </source>
</evidence>
<dbReference type="Pfam" id="PF05649">
    <property type="entry name" value="Peptidase_M13_N"/>
    <property type="match status" value="1"/>
</dbReference>
<dbReference type="PRINTS" id="PR00786">
    <property type="entry name" value="NEPRILYSIN"/>
</dbReference>
<evidence type="ECO:0000256" key="4">
    <source>
        <dbReference type="ARBA" id="ARBA00022723"/>
    </source>
</evidence>
<keyword evidence="12" id="KW-1185">Reference proteome</keyword>
<dbReference type="InterPro" id="IPR024079">
    <property type="entry name" value="MetalloPept_cat_dom_sf"/>
</dbReference>
<comment type="similarity">
    <text evidence="2">Belongs to the peptidase M13 family.</text>
</comment>
<reference evidence="11 12" key="1">
    <citation type="journal article" date="2020" name="Fungal Divers.">
        <title>Resolving the Mortierellaceae phylogeny through synthesis of multi-gene phylogenetics and phylogenomics.</title>
        <authorList>
            <person name="Vandepol N."/>
            <person name="Liber J."/>
            <person name="Desiro A."/>
            <person name="Na H."/>
            <person name="Kennedy M."/>
            <person name="Barry K."/>
            <person name="Grigoriev I.V."/>
            <person name="Miller A.N."/>
            <person name="O'Donnell K."/>
            <person name="Stajich J.E."/>
            <person name="Bonito G."/>
        </authorList>
    </citation>
    <scope>NUCLEOTIDE SEQUENCE [LARGE SCALE GENOMIC DNA]</scope>
    <source>
        <strain evidence="11 12">AD045</strain>
    </source>
</reference>
<gene>
    <name evidence="11" type="ORF">BGZ96_000448</name>
</gene>
<keyword evidence="3" id="KW-0645">Protease</keyword>
<dbReference type="EMBL" id="JAAAIM010000106">
    <property type="protein sequence ID" value="KAG0294782.1"/>
    <property type="molecule type" value="Genomic_DNA"/>
</dbReference>
<protein>
    <submittedName>
        <fullName evidence="11">Uncharacterized protein</fullName>
    </submittedName>
</protein>
<dbReference type="PROSITE" id="PS51885">
    <property type="entry name" value="NEPRILYSIN"/>
    <property type="match status" value="1"/>
</dbReference>
<dbReference type="InterPro" id="IPR018497">
    <property type="entry name" value="Peptidase_M13_C"/>
</dbReference>
<comment type="cofactor">
    <cofactor evidence="1">
        <name>Zn(2+)</name>
        <dbReference type="ChEBI" id="CHEBI:29105"/>
    </cofactor>
</comment>
<accession>A0ABQ7KAS2</accession>
<dbReference type="PANTHER" id="PTHR11733">
    <property type="entry name" value="ZINC METALLOPROTEASE FAMILY M13 NEPRILYSIN-RELATED"/>
    <property type="match status" value="1"/>
</dbReference>
<evidence type="ECO:0000256" key="6">
    <source>
        <dbReference type="ARBA" id="ARBA00022833"/>
    </source>
</evidence>
<proteinExistence type="inferred from homology"/>
<feature type="chain" id="PRO_5047401777" evidence="8">
    <location>
        <begin position="22"/>
        <end position="651"/>
    </location>
</feature>
<keyword evidence="6" id="KW-0862">Zinc</keyword>
<evidence type="ECO:0000256" key="5">
    <source>
        <dbReference type="ARBA" id="ARBA00022801"/>
    </source>
</evidence>
<feature type="domain" description="Peptidase M13 N-terminal" evidence="10">
    <location>
        <begin position="63"/>
        <end position="472"/>
    </location>
</feature>